<keyword evidence="9" id="KW-1185">Reference proteome</keyword>
<gene>
    <name evidence="6" type="primary">rnfG</name>
    <name evidence="8" type="ORF">E5672_03105</name>
</gene>
<evidence type="ECO:0000256" key="2">
    <source>
        <dbReference type="ARBA" id="ARBA00022553"/>
    </source>
</evidence>
<feature type="domain" description="FMN-binding" evidence="7">
    <location>
        <begin position="163"/>
        <end position="246"/>
    </location>
</feature>
<evidence type="ECO:0000256" key="3">
    <source>
        <dbReference type="ARBA" id="ARBA00022630"/>
    </source>
</evidence>
<evidence type="ECO:0000313" key="9">
    <source>
        <dbReference type="Proteomes" id="UP000305471"/>
    </source>
</evidence>
<protein>
    <recommendedName>
        <fullName evidence="6">Ion-translocating oxidoreductase complex subunit G</fullName>
        <ecNumber evidence="6">7.-.-.-</ecNumber>
    </recommendedName>
    <alternativeName>
        <fullName evidence="6">Rnf electron transport complex subunit G</fullName>
    </alternativeName>
</protein>
<dbReference type="RefSeq" id="WP_136780871.1">
    <property type="nucleotide sequence ID" value="NZ_SWCO01000001.1"/>
</dbReference>
<comment type="cofactor">
    <cofactor evidence="6">
        <name>FMN</name>
        <dbReference type="ChEBI" id="CHEBI:58210"/>
    </cofactor>
</comment>
<comment type="subunit">
    <text evidence="6">The complex is composed of six subunits: RnfA, RnfB, RnfC, RnfD, RnfE and RnfG.</text>
</comment>
<dbReference type="GO" id="GO:0009055">
    <property type="term" value="F:electron transfer activity"/>
    <property type="evidence" value="ECO:0007669"/>
    <property type="project" value="InterPro"/>
</dbReference>
<dbReference type="GO" id="GO:0005886">
    <property type="term" value="C:plasma membrane"/>
    <property type="evidence" value="ECO:0007669"/>
    <property type="project" value="UniProtKB-SubCell"/>
</dbReference>
<dbReference type="PANTHER" id="PTHR36118">
    <property type="entry name" value="ION-TRANSLOCATING OXIDOREDUCTASE COMPLEX SUBUNIT G"/>
    <property type="match status" value="1"/>
</dbReference>
<proteinExistence type="inferred from homology"/>
<keyword evidence="1 6" id="KW-0813">Transport</keyword>
<dbReference type="PANTHER" id="PTHR36118:SF1">
    <property type="entry name" value="ION-TRANSLOCATING OXIDOREDUCTASE COMPLEX SUBUNIT G"/>
    <property type="match status" value="1"/>
</dbReference>
<dbReference type="EC" id="7.-.-.-" evidence="6"/>
<evidence type="ECO:0000256" key="4">
    <source>
        <dbReference type="ARBA" id="ARBA00022643"/>
    </source>
</evidence>
<dbReference type="Proteomes" id="UP000305471">
    <property type="component" value="Unassembled WGS sequence"/>
</dbReference>
<dbReference type="OrthoDB" id="9784165at2"/>
<comment type="similarity">
    <text evidence="6">Belongs to the RnfG family.</text>
</comment>
<evidence type="ECO:0000256" key="1">
    <source>
        <dbReference type="ARBA" id="ARBA00022448"/>
    </source>
</evidence>
<keyword evidence="2 6" id="KW-0597">Phosphoprotein</keyword>
<dbReference type="SMART" id="SM00900">
    <property type="entry name" value="FMN_bind"/>
    <property type="match status" value="1"/>
</dbReference>
<reference evidence="8 9" key="1">
    <citation type="submission" date="2019-04" db="EMBL/GenBank/DDBJ databases">
        <title>Alteromonas portus sp. nov., an alginate lyase-excreting marine bacterium.</title>
        <authorList>
            <person name="Huang H."/>
            <person name="Mo K."/>
            <person name="Bao S."/>
        </authorList>
    </citation>
    <scope>NUCLEOTIDE SEQUENCE [LARGE SCALE GENOMIC DNA]</scope>
    <source>
        <strain evidence="8 9">HB161718</strain>
    </source>
</reference>
<accession>A0A4V5NNS8</accession>
<keyword evidence="3 6" id="KW-0285">Flavoprotein</keyword>
<keyword evidence="4 6" id="KW-0288">FMN</keyword>
<sequence length="285" mass="30489">MMKESLAKNGLMLGAFAVVTTALIALTFFGTQDKIEQQKQQKLLSVLNEVVPSEFHDNALYANCTEVNAPELGNKKSHKIYRATLDGQPSALVLEATAPDGYSGDIDIVVGVNVSAAISAGMPQNTNTDLLNSDSENVNVTALALSDTPTPINPSDLDENETQAKPISMKVLGVRVIEHKETPGLGDKIELAVSNWITTFSGKSFSPDNLAPWQVKKDGGEFDQFTGATITPRAVVSAVRNALLYAQANQSMLFDAPNTCANTESVETIDAVNVNEAQPHSVEEL</sequence>
<keyword evidence="6" id="KW-0472">Membrane</keyword>
<evidence type="ECO:0000259" key="7">
    <source>
        <dbReference type="SMART" id="SM00900"/>
    </source>
</evidence>
<name>A0A4V5NNS8_9ALTE</name>
<comment type="caution">
    <text evidence="8">The sequence shown here is derived from an EMBL/GenBank/DDBJ whole genome shotgun (WGS) entry which is preliminary data.</text>
</comment>
<keyword evidence="6" id="KW-1003">Cell membrane</keyword>
<dbReference type="InterPro" id="IPR010209">
    <property type="entry name" value="Ion_transpt_RnfG/RsxG"/>
</dbReference>
<keyword evidence="6" id="KW-1278">Translocase</keyword>
<dbReference type="GO" id="GO:0010181">
    <property type="term" value="F:FMN binding"/>
    <property type="evidence" value="ECO:0007669"/>
    <property type="project" value="InterPro"/>
</dbReference>
<keyword evidence="6" id="KW-0812">Transmembrane</keyword>
<dbReference type="Pfam" id="PF04205">
    <property type="entry name" value="FMN_bind"/>
    <property type="match status" value="1"/>
</dbReference>
<comment type="function">
    <text evidence="6">Part of a membrane-bound complex that couples electron transfer with translocation of ions across the membrane.</text>
</comment>
<evidence type="ECO:0000256" key="6">
    <source>
        <dbReference type="HAMAP-Rule" id="MF_00479"/>
    </source>
</evidence>
<evidence type="ECO:0000313" key="8">
    <source>
        <dbReference type="EMBL" id="TKB05095.1"/>
    </source>
</evidence>
<dbReference type="AlphaFoldDB" id="A0A4V5NNS8"/>
<organism evidence="8 9">
    <name type="scientific">Alteromonas portus</name>
    <dbReference type="NCBI Taxonomy" id="2565549"/>
    <lineage>
        <taxon>Bacteria</taxon>
        <taxon>Pseudomonadati</taxon>
        <taxon>Pseudomonadota</taxon>
        <taxon>Gammaproteobacteria</taxon>
        <taxon>Alteromonadales</taxon>
        <taxon>Alteromonadaceae</taxon>
        <taxon>Alteromonas/Salinimonas group</taxon>
        <taxon>Alteromonas</taxon>
    </lineage>
</organism>
<keyword evidence="6" id="KW-1133">Transmembrane helix</keyword>
<dbReference type="NCBIfam" id="TIGR01947">
    <property type="entry name" value="rnfG"/>
    <property type="match status" value="1"/>
</dbReference>
<dbReference type="InterPro" id="IPR007329">
    <property type="entry name" value="FMN-bd"/>
</dbReference>
<keyword evidence="6" id="KW-0997">Cell inner membrane</keyword>
<dbReference type="GO" id="GO:0022900">
    <property type="term" value="P:electron transport chain"/>
    <property type="evidence" value="ECO:0007669"/>
    <property type="project" value="UniProtKB-UniRule"/>
</dbReference>
<dbReference type="HAMAP" id="MF_00479">
    <property type="entry name" value="RsxG_RnfG"/>
    <property type="match status" value="1"/>
</dbReference>
<dbReference type="EMBL" id="SWCO01000001">
    <property type="protein sequence ID" value="TKB05095.1"/>
    <property type="molecule type" value="Genomic_DNA"/>
</dbReference>
<evidence type="ECO:0000256" key="5">
    <source>
        <dbReference type="ARBA" id="ARBA00022982"/>
    </source>
</evidence>
<feature type="modified residue" description="FMN phosphoryl threonine" evidence="6">
    <location>
        <position position="229"/>
    </location>
</feature>
<comment type="subcellular location">
    <subcellularLocation>
        <location evidence="6">Cell inner membrane</location>
        <topology evidence="6">Single-pass membrane protein</topology>
    </subcellularLocation>
</comment>
<keyword evidence="5 6" id="KW-0249">Electron transport</keyword>